<dbReference type="InterPro" id="IPR044145">
    <property type="entry name" value="IF2_II"/>
</dbReference>
<dbReference type="InterPro" id="IPR009000">
    <property type="entry name" value="Transl_B-barrel_sf"/>
</dbReference>
<dbReference type="HAMAP" id="MF_00100_B">
    <property type="entry name" value="IF_2_B"/>
    <property type="match status" value="1"/>
</dbReference>
<evidence type="ECO:0000256" key="7">
    <source>
        <dbReference type="ARBA" id="ARBA00023134"/>
    </source>
</evidence>
<dbReference type="InterPro" id="IPR006847">
    <property type="entry name" value="IF2_N"/>
</dbReference>
<dbReference type="Pfam" id="PF04760">
    <property type="entry name" value="IF2_N"/>
    <property type="match status" value="2"/>
</dbReference>
<dbReference type="SUPFAM" id="SSF52540">
    <property type="entry name" value="P-loop containing nucleoside triphosphate hydrolases"/>
    <property type="match status" value="1"/>
</dbReference>
<dbReference type="FunFam" id="3.40.50.300:FF:000019">
    <property type="entry name" value="Translation initiation factor IF-2"/>
    <property type="match status" value="1"/>
</dbReference>
<feature type="binding site" evidence="8">
    <location>
        <begin position="605"/>
        <end position="608"/>
    </location>
    <ligand>
        <name>GTP</name>
        <dbReference type="ChEBI" id="CHEBI:37565"/>
    </ligand>
</feature>
<dbReference type="InterPro" id="IPR053905">
    <property type="entry name" value="EF-G-like_DII"/>
</dbReference>
<feature type="region of interest" description="Disordered" evidence="10">
    <location>
        <begin position="136"/>
        <end position="404"/>
    </location>
</feature>
<dbReference type="Gene3D" id="2.40.30.10">
    <property type="entry name" value="Translation factors"/>
    <property type="match status" value="2"/>
</dbReference>
<evidence type="ECO:0000259" key="11">
    <source>
        <dbReference type="PROSITE" id="PS51722"/>
    </source>
</evidence>
<dbReference type="NCBIfam" id="TIGR00231">
    <property type="entry name" value="small_GTP"/>
    <property type="match status" value="1"/>
</dbReference>
<keyword evidence="6 8" id="KW-0648">Protein biosynthesis</keyword>
<dbReference type="CDD" id="cd03702">
    <property type="entry name" value="IF2_mtIF2_II"/>
    <property type="match status" value="1"/>
</dbReference>
<evidence type="ECO:0000256" key="9">
    <source>
        <dbReference type="RuleBase" id="RU000644"/>
    </source>
</evidence>
<organism evidence="12 13">
    <name type="scientific">Pollutimonas harenae</name>
    <dbReference type="NCBI Taxonomy" id="657015"/>
    <lineage>
        <taxon>Bacteria</taxon>
        <taxon>Pseudomonadati</taxon>
        <taxon>Pseudomonadota</taxon>
        <taxon>Betaproteobacteria</taxon>
        <taxon>Burkholderiales</taxon>
        <taxon>Alcaligenaceae</taxon>
        <taxon>Pollutimonas</taxon>
    </lineage>
</organism>
<dbReference type="EMBL" id="JACCEV010000003">
    <property type="protein sequence ID" value="NYT86574.1"/>
    <property type="molecule type" value="Genomic_DNA"/>
</dbReference>
<dbReference type="CDD" id="cd03692">
    <property type="entry name" value="mtIF2_IVc"/>
    <property type="match status" value="1"/>
</dbReference>
<dbReference type="Gene3D" id="3.30.56.50">
    <property type="entry name" value="Putative DNA-binding domain, N-terminal subdomain of bacterial translation initiation factor IF2"/>
    <property type="match status" value="1"/>
</dbReference>
<comment type="function">
    <text evidence="8 9">One of the essential components for the initiation of protein synthesis. Protects formylmethionyl-tRNA from spontaneous hydrolysis and promotes its binding to the 30S ribosomal subunits. Also involved in the hydrolysis of GTP during the formation of the 70S ribosomal complex.</text>
</comment>
<dbReference type="InterPro" id="IPR015760">
    <property type="entry name" value="TIF_IF2"/>
</dbReference>
<sequence>MPSNTVAQFAVELKMPANVLLEQLRSAGVELKSVDDAVTDADKAKLLESLRRAHGGNEGKKITLTRRQTSEIRQADGSGRSRTIQVEVRKKRVFVKRDPAELINEAAQAEALEVAEAAEQAVATDAPETTPVIEPAAQPASVVEPQTPVTEPEAVVAEEAEPVPAPVEPEPSAVAPAEDAPAETPKSNAGQPVAEPAQEPAQAAEPAAEAEEPKVQEPVVQEPAKEEAPAQAELAAEQDAGDKPKAKTPEAESQPKAAAKSATRPGKTAARRAPAAQPVVDEDRERARRAAEAEAAALREMLSRPRKVLKAPEPDAGNLSGTLHKPAGTKGAKKDGKAGDVKKVIKTAEVSSSWADDSGRKKPAAKADAPPASPSRDGWRAGGKAGKGGKGNARGRGRNAQPERKEIQPVEFIAREVHVPETISVADLAHKMSIKAAEVIKHLMKLGQMVTINQVLDQETAMIVVEELGHTAIAAKLDDPEAFLELAEGVEAEQMPRAPVVTVMGHVDHGKTSLLDYIRRSKVASGEAGGITQHIGAYNVKTERGMVTFLDTPGHEAFTAMRARGAQATDIVILVVASDDGVMPQTKEAIHHAKAAGVPLVVAITKIDKPDGNPERVKQELVAEEVVPEEYGGDVPFVGVSAKTGEGIDSLLENVLLQAEILELTAAVEAPAKGIVVEARLDKGRGPVATILVQSGTLNRGDAVLAGASFGRVRAMLNENGKPVTSAGPSMPVEIQGLTEVPAAGDEVIAMADERKAREIALFRQGKFRDVKLARQQAAKLESMFDNIGEGVQTLALIIKTDVQGSQEALVQSLVKLSTDEVRVQVVHAAVGGISESDVNLAIASHAVVIGFNVRAEQSAKKLAEHNDIDLRYYNIIYDAVDDVRNALSGMLAPEKREEIIGMVEIREVYNVSRIGNIAGCMVTDGVVRRDSQVRLLRNHVVHWAGWIDSLRRFKDDVKEVKSGFDCGITLKGNNDIEVGDQLEIFEIKEIARTL</sequence>
<evidence type="ECO:0000313" key="13">
    <source>
        <dbReference type="Proteomes" id="UP000554144"/>
    </source>
</evidence>
<feature type="compositionally biased region" description="Low complexity" evidence="10">
    <location>
        <begin position="191"/>
        <end position="207"/>
    </location>
</feature>
<dbReference type="PROSITE" id="PS01176">
    <property type="entry name" value="IF2"/>
    <property type="match status" value="1"/>
</dbReference>
<keyword evidence="7 8" id="KW-0342">GTP-binding</keyword>
<dbReference type="PROSITE" id="PS51722">
    <property type="entry name" value="G_TR_2"/>
    <property type="match status" value="1"/>
</dbReference>
<feature type="compositionally biased region" description="Basic and acidic residues" evidence="10">
    <location>
        <begin position="332"/>
        <end position="343"/>
    </location>
</feature>
<evidence type="ECO:0000256" key="4">
    <source>
        <dbReference type="ARBA" id="ARBA00022540"/>
    </source>
</evidence>
<feature type="compositionally biased region" description="Low complexity" evidence="10">
    <location>
        <begin position="366"/>
        <end position="376"/>
    </location>
</feature>
<evidence type="ECO:0000256" key="8">
    <source>
        <dbReference type="HAMAP-Rule" id="MF_00100"/>
    </source>
</evidence>
<dbReference type="InterPro" id="IPR005225">
    <property type="entry name" value="Small_GTP-bd"/>
</dbReference>
<dbReference type="InterPro" id="IPR000795">
    <property type="entry name" value="T_Tr_GTP-bd_dom"/>
</dbReference>
<evidence type="ECO:0000256" key="10">
    <source>
        <dbReference type="SAM" id="MobiDB-lite"/>
    </source>
</evidence>
<keyword evidence="13" id="KW-1185">Reference proteome</keyword>
<evidence type="ECO:0000256" key="6">
    <source>
        <dbReference type="ARBA" id="ARBA00022917"/>
    </source>
</evidence>
<dbReference type="SUPFAM" id="SSF50447">
    <property type="entry name" value="Translation proteins"/>
    <property type="match status" value="2"/>
</dbReference>
<feature type="binding site" evidence="8">
    <location>
        <begin position="505"/>
        <end position="512"/>
    </location>
    <ligand>
        <name>GTP</name>
        <dbReference type="ChEBI" id="CHEBI:37565"/>
    </ligand>
</feature>
<dbReference type="GO" id="GO:0003924">
    <property type="term" value="F:GTPase activity"/>
    <property type="evidence" value="ECO:0007669"/>
    <property type="project" value="UniProtKB-UniRule"/>
</dbReference>
<dbReference type="InterPro" id="IPR013575">
    <property type="entry name" value="IF2_assoc_dom_bac"/>
</dbReference>
<comment type="similarity">
    <text evidence="1 8 9">Belongs to the TRAFAC class translation factor GTPase superfamily. Classic translation factor GTPase family. IF-2 subfamily.</text>
</comment>
<feature type="compositionally biased region" description="Basic and acidic residues" evidence="10">
    <location>
        <begin position="281"/>
        <end position="292"/>
    </location>
</feature>
<dbReference type="Pfam" id="PF22042">
    <property type="entry name" value="EF-G_D2"/>
    <property type="match status" value="1"/>
</dbReference>
<protein>
    <recommendedName>
        <fullName evidence="2 8">Translation initiation factor IF-2</fullName>
    </recommendedName>
</protein>
<reference evidence="12 13" key="1">
    <citation type="submission" date="2020-07" db="EMBL/GenBank/DDBJ databases">
        <title>Taxonomic revisions and descriptions of new bacterial species based on genomic comparisons in the high-G+C-content subgroup of the family Alcaligenaceae.</title>
        <authorList>
            <person name="Szabo A."/>
            <person name="Felfoldi T."/>
        </authorList>
    </citation>
    <scope>NUCLEOTIDE SEQUENCE [LARGE SCALE GENOMIC DNA]</scope>
    <source>
        <strain evidence="12 13">DSM 25667</strain>
    </source>
</reference>
<dbReference type="NCBIfam" id="TIGR00487">
    <property type="entry name" value="IF-2"/>
    <property type="match status" value="1"/>
</dbReference>
<dbReference type="Gene3D" id="3.40.50.10050">
    <property type="entry name" value="Translation initiation factor IF- 2, domain 3"/>
    <property type="match status" value="1"/>
</dbReference>
<dbReference type="SUPFAM" id="SSF46955">
    <property type="entry name" value="Putative DNA-binding domain"/>
    <property type="match status" value="1"/>
</dbReference>
<dbReference type="SUPFAM" id="SSF52156">
    <property type="entry name" value="Initiation factor IF2/eIF5b, domain 3"/>
    <property type="match status" value="1"/>
</dbReference>
<evidence type="ECO:0000256" key="3">
    <source>
        <dbReference type="ARBA" id="ARBA00022490"/>
    </source>
</evidence>
<dbReference type="Gene3D" id="3.40.50.300">
    <property type="entry name" value="P-loop containing nucleotide triphosphate hydrolases"/>
    <property type="match status" value="1"/>
</dbReference>
<dbReference type="GO" id="GO:0005525">
    <property type="term" value="F:GTP binding"/>
    <property type="evidence" value="ECO:0007669"/>
    <property type="project" value="UniProtKB-KW"/>
</dbReference>
<dbReference type="Pfam" id="PF08364">
    <property type="entry name" value="IF2_assoc"/>
    <property type="match status" value="1"/>
</dbReference>
<dbReference type="CDD" id="cd01887">
    <property type="entry name" value="IF2_eIF5B"/>
    <property type="match status" value="1"/>
</dbReference>
<dbReference type="PANTHER" id="PTHR43381:SF5">
    <property type="entry name" value="TR-TYPE G DOMAIN-CONTAINING PROTEIN"/>
    <property type="match status" value="1"/>
</dbReference>
<dbReference type="Pfam" id="PF00009">
    <property type="entry name" value="GTP_EFTU"/>
    <property type="match status" value="1"/>
</dbReference>
<dbReference type="InterPro" id="IPR000178">
    <property type="entry name" value="TF_IF2_bacterial-like"/>
</dbReference>
<dbReference type="FunFam" id="2.40.30.10:FF:000008">
    <property type="entry name" value="Translation initiation factor IF-2"/>
    <property type="match status" value="1"/>
</dbReference>
<feature type="domain" description="Tr-type G" evidence="11">
    <location>
        <begin position="496"/>
        <end position="663"/>
    </location>
</feature>
<dbReference type="PANTHER" id="PTHR43381">
    <property type="entry name" value="TRANSLATION INITIATION FACTOR IF-2-RELATED"/>
    <property type="match status" value="1"/>
</dbReference>
<feature type="compositionally biased region" description="Low complexity" evidence="10">
    <location>
        <begin position="170"/>
        <end position="183"/>
    </location>
</feature>
<comment type="caution">
    <text evidence="12">The sequence shown here is derived from an EMBL/GenBank/DDBJ whole genome shotgun (WGS) entry which is preliminary data.</text>
</comment>
<feature type="binding site" evidence="8">
    <location>
        <begin position="551"/>
        <end position="555"/>
    </location>
    <ligand>
        <name>GTP</name>
        <dbReference type="ChEBI" id="CHEBI:37565"/>
    </ligand>
</feature>
<feature type="compositionally biased region" description="Low complexity" evidence="10">
    <location>
        <begin position="229"/>
        <end position="238"/>
    </location>
</feature>
<dbReference type="GO" id="GO:0003743">
    <property type="term" value="F:translation initiation factor activity"/>
    <property type="evidence" value="ECO:0007669"/>
    <property type="project" value="UniProtKB-UniRule"/>
</dbReference>
<dbReference type="AlphaFoldDB" id="A0A853H956"/>
<feature type="compositionally biased region" description="Gly residues" evidence="10">
    <location>
        <begin position="380"/>
        <end position="394"/>
    </location>
</feature>
<gene>
    <name evidence="8 12" type="primary">infB</name>
    <name evidence="12" type="ORF">H0A62_13260</name>
</gene>
<accession>A0A853H956</accession>
<proteinExistence type="inferred from homology"/>
<dbReference type="FunFam" id="3.40.50.10050:FF:000001">
    <property type="entry name" value="Translation initiation factor IF-2"/>
    <property type="match status" value="1"/>
</dbReference>
<evidence type="ECO:0000256" key="2">
    <source>
        <dbReference type="ARBA" id="ARBA00020675"/>
    </source>
</evidence>
<dbReference type="OrthoDB" id="9811804at2"/>
<dbReference type="InterPro" id="IPR036925">
    <property type="entry name" value="TIF_IF2_dom3_sf"/>
</dbReference>
<dbReference type="Proteomes" id="UP000554144">
    <property type="component" value="Unassembled WGS sequence"/>
</dbReference>
<comment type="subcellular location">
    <subcellularLocation>
        <location evidence="8">Cytoplasm</location>
    </subcellularLocation>
</comment>
<evidence type="ECO:0000256" key="1">
    <source>
        <dbReference type="ARBA" id="ARBA00007733"/>
    </source>
</evidence>
<dbReference type="InterPro" id="IPR009061">
    <property type="entry name" value="DNA-bd_dom_put_sf"/>
</dbReference>
<name>A0A853H956_9BURK</name>
<feature type="region of interest" description="G-domain" evidence="8">
    <location>
        <begin position="499"/>
        <end position="647"/>
    </location>
</feature>
<keyword evidence="3 8" id="KW-0963">Cytoplasm</keyword>
<keyword evidence="5 8" id="KW-0547">Nucleotide-binding</keyword>
<dbReference type="FunFam" id="2.40.30.10:FF:000007">
    <property type="entry name" value="Translation initiation factor IF-2"/>
    <property type="match status" value="1"/>
</dbReference>
<feature type="compositionally biased region" description="Basic and acidic residues" evidence="10">
    <location>
        <begin position="240"/>
        <end position="250"/>
    </location>
</feature>
<dbReference type="Pfam" id="PF11987">
    <property type="entry name" value="IF-2"/>
    <property type="match status" value="1"/>
</dbReference>
<evidence type="ECO:0000256" key="5">
    <source>
        <dbReference type="ARBA" id="ARBA00022741"/>
    </source>
</evidence>
<dbReference type="GO" id="GO:0005829">
    <property type="term" value="C:cytosol"/>
    <property type="evidence" value="ECO:0007669"/>
    <property type="project" value="TreeGrafter"/>
</dbReference>
<evidence type="ECO:0000313" key="12">
    <source>
        <dbReference type="EMBL" id="NYT86574.1"/>
    </source>
</evidence>
<dbReference type="RefSeq" id="WP_130040127.1">
    <property type="nucleotide sequence ID" value="NZ_JACCEV010000003.1"/>
</dbReference>
<feature type="compositionally biased region" description="Low complexity" evidence="10">
    <location>
        <begin position="262"/>
        <end position="276"/>
    </location>
</feature>
<dbReference type="InterPro" id="IPR027417">
    <property type="entry name" value="P-loop_NTPase"/>
</dbReference>
<dbReference type="InterPro" id="IPR023115">
    <property type="entry name" value="TIF_IF2_dom3"/>
</dbReference>
<keyword evidence="4 8" id="KW-0396">Initiation factor</keyword>